<proteinExistence type="predicted"/>
<feature type="domain" description="ISXO2-like transposase" evidence="2">
    <location>
        <begin position="1"/>
        <end position="134"/>
    </location>
</feature>
<feature type="region of interest" description="Disordered" evidence="1">
    <location>
        <begin position="1"/>
        <end position="29"/>
    </location>
</feature>
<dbReference type="AlphaFoldDB" id="A0A2H9T8K4"/>
<evidence type="ECO:0000313" key="3">
    <source>
        <dbReference type="EMBL" id="PJE79534.1"/>
    </source>
</evidence>
<dbReference type="SMART" id="SM01126">
    <property type="entry name" value="DDE_Tnp_IS1595"/>
    <property type="match status" value="1"/>
</dbReference>
<evidence type="ECO:0000256" key="1">
    <source>
        <dbReference type="SAM" id="MobiDB-lite"/>
    </source>
</evidence>
<dbReference type="EMBL" id="NSIT01000062">
    <property type="protein sequence ID" value="PJE79534.1"/>
    <property type="molecule type" value="Genomic_DNA"/>
</dbReference>
<comment type="caution">
    <text evidence="3">The sequence shown here is derived from an EMBL/GenBank/DDBJ whole genome shotgun (WGS) entry which is preliminary data.</text>
</comment>
<gene>
    <name evidence="3" type="ORF">CI610_01475</name>
</gene>
<protein>
    <recommendedName>
        <fullName evidence="2">ISXO2-like transposase domain-containing protein</fullName>
    </recommendedName>
</protein>
<sequence>MDETFFRESFKGRRDGLPRTPGRRGSDKVKARRIPVMVARDRQVNTVDRVLKNEGARGMVDGLKGRISIAAVVCADASLAHQSLARKLGFPLKKLTTSAGQHVLEGVFHIQHVNAYHSHLNSGSKVFFMEWQQNTSLIILVGVLCYQGVMN</sequence>
<reference evidence="3" key="1">
    <citation type="journal article" date="2017" name="Appl. Environ. Microbiol.">
        <title>Molecular characterization of an Endozoicomonas-like organism causing infection in king scallop Pecten maximus L.</title>
        <authorList>
            <person name="Cano I."/>
            <person name="van Aerle R."/>
            <person name="Ross S."/>
            <person name="Verner-Jeffreys D.W."/>
            <person name="Paley R.K."/>
            <person name="Rimmer G."/>
            <person name="Ryder D."/>
            <person name="Hooper P."/>
            <person name="Stone D."/>
            <person name="Feist S.W."/>
        </authorList>
    </citation>
    <scope>NUCLEOTIDE SEQUENCE</scope>
</reference>
<feature type="compositionally biased region" description="Basic and acidic residues" evidence="1">
    <location>
        <begin position="1"/>
        <end position="17"/>
    </location>
</feature>
<dbReference type="InterPro" id="IPR024445">
    <property type="entry name" value="Tnp_ISXO2-like"/>
</dbReference>
<evidence type="ECO:0000259" key="2">
    <source>
        <dbReference type="SMART" id="SM01126"/>
    </source>
</evidence>
<organism evidence="3">
    <name type="scientific">invertebrate metagenome</name>
    <dbReference type="NCBI Taxonomy" id="1711999"/>
    <lineage>
        <taxon>unclassified sequences</taxon>
        <taxon>metagenomes</taxon>
        <taxon>organismal metagenomes</taxon>
    </lineage>
</organism>
<accession>A0A2H9T8K4</accession>
<name>A0A2H9T8K4_9ZZZZ</name>